<evidence type="ECO:0000313" key="3">
    <source>
        <dbReference type="Proteomes" id="UP000295292"/>
    </source>
</evidence>
<evidence type="ECO:0000256" key="1">
    <source>
        <dbReference type="SAM" id="MobiDB-lite"/>
    </source>
</evidence>
<feature type="region of interest" description="Disordered" evidence="1">
    <location>
        <begin position="223"/>
        <end position="265"/>
    </location>
</feature>
<comment type="caution">
    <text evidence="2">The sequence shown here is derived from an EMBL/GenBank/DDBJ whole genome shotgun (WGS) entry which is preliminary data.</text>
</comment>
<dbReference type="Proteomes" id="UP000295292">
    <property type="component" value="Unassembled WGS sequence"/>
</dbReference>
<sequence>MMKNTQKKLKAKQFRYLNKDTVKNPMIYIHNFYRYETNVIYWMNNINLFIQAGCLPEMADRAHAETGFHCKQMIEQIEIAYVIFKQCHIPKQKNPLQFVAQREDHFNYTHNLEYTWKGKRAPYDTISKFFSYQSLNKWYTTMDDLMIYMSTKESSYYDKFGDKILAIKELLIRLAFALYYIYEDKHLQISVPSYVKAEPAPVHEGKSRLSKLGELIHDSIDKQYEEKERKEKEEAEKEAEESKEEEQIALEKGGEISIESEDSAK</sequence>
<name>A0A4R6WDL1_9SPHI</name>
<dbReference type="OrthoDB" id="702709at2"/>
<evidence type="ECO:0000313" key="2">
    <source>
        <dbReference type="EMBL" id="TDQ75427.1"/>
    </source>
</evidence>
<organism evidence="2 3">
    <name type="scientific">Sphingobacterium yanglingense</name>
    <dbReference type="NCBI Taxonomy" id="1437280"/>
    <lineage>
        <taxon>Bacteria</taxon>
        <taxon>Pseudomonadati</taxon>
        <taxon>Bacteroidota</taxon>
        <taxon>Sphingobacteriia</taxon>
        <taxon>Sphingobacteriales</taxon>
        <taxon>Sphingobacteriaceae</taxon>
        <taxon>Sphingobacterium</taxon>
    </lineage>
</organism>
<dbReference type="EMBL" id="SNYV01000017">
    <property type="protein sequence ID" value="TDQ75427.1"/>
    <property type="molecule type" value="Genomic_DNA"/>
</dbReference>
<feature type="compositionally biased region" description="Acidic residues" evidence="1">
    <location>
        <begin position="236"/>
        <end position="248"/>
    </location>
</feature>
<feature type="compositionally biased region" description="Basic and acidic residues" evidence="1">
    <location>
        <begin position="223"/>
        <end position="235"/>
    </location>
</feature>
<reference evidence="2 3" key="1">
    <citation type="submission" date="2019-03" db="EMBL/GenBank/DDBJ databases">
        <title>Genomic Encyclopedia of Archaeal and Bacterial Type Strains, Phase II (KMG-II): from individual species to whole genera.</title>
        <authorList>
            <person name="Goeker M."/>
        </authorList>
    </citation>
    <scope>NUCLEOTIDE SEQUENCE [LARGE SCALE GENOMIC DNA]</scope>
    <source>
        <strain evidence="2 3">DSM 28353</strain>
    </source>
</reference>
<accession>A0A4R6WDL1</accession>
<proteinExistence type="predicted"/>
<dbReference type="AlphaFoldDB" id="A0A4R6WDL1"/>
<protein>
    <submittedName>
        <fullName evidence="2">Uncharacterized protein</fullName>
    </submittedName>
</protein>
<dbReference type="RefSeq" id="WP_133586183.1">
    <property type="nucleotide sequence ID" value="NZ_SNYV01000017.1"/>
</dbReference>
<gene>
    <name evidence="2" type="ORF">CLV99_4032</name>
</gene>
<keyword evidence="3" id="KW-1185">Reference proteome</keyword>